<evidence type="ECO:0000256" key="11">
    <source>
        <dbReference type="SAM" id="MobiDB-lite"/>
    </source>
</evidence>
<gene>
    <name evidence="12" type="ORF">B0T26DRAFT_658874</name>
</gene>
<keyword evidence="6" id="KW-0833">Ubl conjugation pathway</keyword>
<proteinExistence type="inferred from homology"/>
<accession>A0AA40DJU7</accession>
<keyword evidence="7" id="KW-0653">Protein transport</keyword>
<evidence type="ECO:0000313" key="13">
    <source>
        <dbReference type="Proteomes" id="UP001172101"/>
    </source>
</evidence>
<keyword evidence="8" id="KW-0072">Autophagy</keyword>
<dbReference type="GeneID" id="85322176"/>
<feature type="compositionally biased region" description="Low complexity" evidence="11">
    <location>
        <begin position="293"/>
        <end position="305"/>
    </location>
</feature>
<dbReference type="GO" id="GO:0000407">
    <property type="term" value="C:phagophore assembly site"/>
    <property type="evidence" value="ECO:0007669"/>
    <property type="project" value="TreeGrafter"/>
</dbReference>
<dbReference type="GO" id="GO:0015031">
    <property type="term" value="P:protein transport"/>
    <property type="evidence" value="ECO:0007669"/>
    <property type="project" value="UniProtKB-KW"/>
</dbReference>
<dbReference type="EMBL" id="JAUIRO010000008">
    <property type="protein sequence ID" value="KAK0703417.1"/>
    <property type="molecule type" value="Genomic_DNA"/>
</dbReference>
<evidence type="ECO:0000256" key="5">
    <source>
        <dbReference type="ARBA" id="ARBA00022490"/>
    </source>
</evidence>
<comment type="caution">
    <text evidence="12">The sequence shown here is derived from an EMBL/GenBank/DDBJ whole genome shotgun (WGS) entry which is preliminary data.</text>
</comment>
<dbReference type="GO" id="GO:0061723">
    <property type="term" value="P:glycophagy"/>
    <property type="evidence" value="ECO:0007669"/>
    <property type="project" value="TreeGrafter"/>
</dbReference>
<dbReference type="GO" id="GO:0044804">
    <property type="term" value="P:nucleophagy"/>
    <property type="evidence" value="ECO:0007669"/>
    <property type="project" value="TreeGrafter"/>
</dbReference>
<evidence type="ECO:0000256" key="1">
    <source>
        <dbReference type="ARBA" id="ARBA00004496"/>
    </source>
</evidence>
<dbReference type="PANTHER" id="PTHR12866:SF2">
    <property type="entry name" value="UBIQUITIN-LIKE-CONJUGATING ENZYME ATG3"/>
    <property type="match status" value="1"/>
</dbReference>
<evidence type="ECO:0000256" key="10">
    <source>
        <dbReference type="ARBA" id="ARBA00033139"/>
    </source>
</evidence>
<dbReference type="GO" id="GO:0019776">
    <property type="term" value="F:Atg8-family ligase activity"/>
    <property type="evidence" value="ECO:0007669"/>
    <property type="project" value="TreeGrafter"/>
</dbReference>
<dbReference type="Pfam" id="PF03987">
    <property type="entry name" value="Autophagy_act_C"/>
    <property type="match status" value="1"/>
</dbReference>
<dbReference type="GO" id="GO:0000422">
    <property type="term" value="P:autophagy of mitochondrion"/>
    <property type="evidence" value="ECO:0007669"/>
    <property type="project" value="TreeGrafter"/>
</dbReference>
<evidence type="ECO:0000256" key="3">
    <source>
        <dbReference type="ARBA" id="ARBA00018067"/>
    </source>
</evidence>
<keyword evidence="4" id="KW-0813">Transport</keyword>
<dbReference type="GO" id="GO:0000045">
    <property type="term" value="P:autophagosome assembly"/>
    <property type="evidence" value="ECO:0007669"/>
    <property type="project" value="TreeGrafter"/>
</dbReference>
<name>A0AA40DJU7_9PEZI</name>
<evidence type="ECO:0000256" key="7">
    <source>
        <dbReference type="ARBA" id="ARBA00022927"/>
    </source>
</evidence>
<keyword evidence="5" id="KW-0963">Cytoplasm</keyword>
<feature type="region of interest" description="Disordered" evidence="11">
    <location>
        <begin position="293"/>
        <end position="312"/>
    </location>
</feature>
<protein>
    <recommendedName>
        <fullName evidence="3">Autophagy-related protein 3</fullName>
    </recommendedName>
    <alternativeName>
        <fullName evidence="9 10">Autophagy-related E2-like conjugation enzyme ATG3</fullName>
    </alternativeName>
</protein>
<dbReference type="Proteomes" id="UP001172101">
    <property type="component" value="Unassembled WGS sequence"/>
</dbReference>
<comment type="similarity">
    <text evidence="2">Belongs to the ATG3 family.</text>
</comment>
<reference evidence="12" key="1">
    <citation type="submission" date="2023-06" db="EMBL/GenBank/DDBJ databases">
        <title>Genome-scale phylogeny and comparative genomics of the fungal order Sordariales.</title>
        <authorList>
            <consortium name="Lawrence Berkeley National Laboratory"/>
            <person name="Hensen N."/>
            <person name="Bonometti L."/>
            <person name="Westerberg I."/>
            <person name="Brannstrom I.O."/>
            <person name="Guillou S."/>
            <person name="Cros-Aarteil S."/>
            <person name="Calhoun S."/>
            <person name="Haridas S."/>
            <person name="Kuo A."/>
            <person name="Mondo S."/>
            <person name="Pangilinan J."/>
            <person name="Riley R."/>
            <person name="LaButti K."/>
            <person name="Andreopoulos B."/>
            <person name="Lipzen A."/>
            <person name="Chen C."/>
            <person name="Yanf M."/>
            <person name="Daum C."/>
            <person name="Ng V."/>
            <person name="Clum A."/>
            <person name="Steindorff A."/>
            <person name="Ohm R."/>
            <person name="Martin F."/>
            <person name="Silar P."/>
            <person name="Natvig D."/>
            <person name="Lalanne C."/>
            <person name="Gautier V."/>
            <person name="Ament-velasquez S.L."/>
            <person name="Kruys A."/>
            <person name="Hutchinson M.I."/>
            <person name="Powell A.J."/>
            <person name="Barry K."/>
            <person name="Miller A.N."/>
            <person name="Grigoriev I.V."/>
            <person name="Debuchy R."/>
            <person name="Gladieux P."/>
            <person name="Thoren M.H."/>
            <person name="Johannesson H."/>
        </authorList>
    </citation>
    <scope>NUCLEOTIDE SEQUENCE</scope>
    <source>
        <strain evidence="12">SMH2392-1A</strain>
    </source>
</reference>
<sequence length="353" mass="38891">MNLLYSTVNSIRDRYAPVSHTSTFRKTGEITPAEFVAAGDYLVFKFPTWSWADAEPASKRVSHLPPGKQFLVTRHVPCHRRLNDDFAGDAGHEEAVVEGGNGPKGDNDEDDGWLRTGGLTSSQPLKRREVRTVDDAGNVGEREAVEEDDIPDMEDEDDDEAIIRDVEGDSGSSGKRTYSLYITYSPWYNTPRLYLSGYLPNGQPLPPHLMMEDIVGDYKDKTVTLEDFPFFANNIKMASVHPCKHAPVMKTLLDRADAALKLRREKLKAGMAAGSEQGMEGLVDEAQKLDVGGAKAPAAAPSGSGDNNDEWEDVQNDIADQEVAIRVDQYLVVFLKFIASVTPGIEHDFTMGV</sequence>
<evidence type="ECO:0000313" key="12">
    <source>
        <dbReference type="EMBL" id="KAK0703417.1"/>
    </source>
</evidence>
<evidence type="ECO:0000256" key="6">
    <source>
        <dbReference type="ARBA" id="ARBA00022786"/>
    </source>
</evidence>
<dbReference type="AlphaFoldDB" id="A0AA40DJU7"/>
<evidence type="ECO:0000256" key="8">
    <source>
        <dbReference type="ARBA" id="ARBA00023006"/>
    </source>
</evidence>
<evidence type="ECO:0000256" key="4">
    <source>
        <dbReference type="ARBA" id="ARBA00022448"/>
    </source>
</evidence>
<dbReference type="GO" id="GO:0005829">
    <property type="term" value="C:cytosol"/>
    <property type="evidence" value="ECO:0007669"/>
    <property type="project" value="TreeGrafter"/>
</dbReference>
<dbReference type="PANTHER" id="PTHR12866">
    <property type="entry name" value="UBIQUITIN-LIKE-CONJUGATING ENZYME ATG3"/>
    <property type="match status" value="1"/>
</dbReference>
<feature type="region of interest" description="Disordered" evidence="11">
    <location>
        <begin position="94"/>
        <end position="155"/>
    </location>
</feature>
<comment type="subcellular location">
    <subcellularLocation>
        <location evidence="1">Cytoplasm</location>
    </subcellularLocation>
</comment>
<keyword evidence="13" id="KW-1185">Reference proteome</keyword>
<organism evidence="12 13">
    <name type="scientific">Lasiosphaeria miniovina</name>
    <dbReference type="NCBI Taxonomy" id="1954250"/>
    <lineage>
        <taxon>Eukaryota</taxon>
        <taxon>Fungi</taxon>
        <taxon>Dikarya</taxon>
        <taxon>Ascomycota</taxon>
        <taxon>Pezizomycotina</taxon>
        <taxon>Sordariomycetes</taxon>
        <taxon>Sordariomycetidae</taxon>
        <taxon>Sordariales</taxon>
        <taxon>Lasiosphaeriaceae</taxon>
        <taxon>Lasiosphaeria</taxon>
    </lineage>
</organism>
<feature type="compositionally biased region" description="Acidic residues" evidence="11">
    <location>
        <begin position="144"/>
        <end position="155"/>
    </location>
</feature>
<dbReference type="RefSeq" id="XP_060290276.1">
    <property type="nucleotide sequence ID" value="XM_060438906.1"/>
</dbReference>
<evidence type="ECO:0000256" key="2">
    <source>
        <dbReference type="ARBA" id="ARBA00007683"/>
    </source>
</evidence>
<evidence type="ECO:0000256" key="9">
    <source>
        <dbReference type="ARBA" id="ARBA00032144"/>
    </source>
</evidence>
<dbReference type="InterPro" id="IPR007135">
    <property type="entry name" value="Atg3/Atg10"/>
</dbReference>